<accession>A0A7Y4NBT0</accession>
<organism evidence="2 3">
    <name type="scientific">Corallococcus exercitus</name>
    <dbReference type="NCBI Taxonomy" id="2316736"/>
    <lineage>
        <taxon>Bacteria</taxon>
        <taxon>Pseudomonadati</taxon>
        <taxon>Myxococcota</taxon>
        <taxon>Myxococcia</taxon>
        <taxon>Myxococcales</taxon>
        <taxon>Cystobacterineae</taxon>
        <taxon>Myxococcaceae</taxon>
        <taxon>Corallococcus</taxon>
    </lineage>
</organism>
<keyword evidence="1" id="KW-1133">Transmembrane helix</keyword>
<dbReference type="Proteomes" id="UP000528460">
    <property type="component" value="Unassembled WGS sequence"/>
</dbReference>
<protein>
    <submittedName>
        <fullName evidence="2">Uncharacterized protein</fullName>
    </submittedName>
</protein>
<name>A0A7Y4NBT0_9BACT</name>
<dbReference type="AlphaFoldDB" id="A0A7Y4NBT0"/>
<dbReference type="EMBL" id="JABFJW010000027">
    <property type="protein sequence ID" value="NOK08532.1"/>
    <property type="molecule type" value="Genomic_DNA"/>
</dbReference>
<feature type="transmembrane region" description="Helical" evidence="1">
    <location>
        <begin position="54"/>
        <end position="76"/>
    </location>
</feature>
<keyword evidence="1" id="KW-0812">Transmembrane</keyword>
<sequence length="146" mass="15477">MVICPLCLQSTVGEQGEEVTCSHCATRFVAGQPLAAKVLPHPPRKTPSAPRVPVSVMLCALAPFVAPVAAMLTWMFPPIEPAAVLVPLVLLLSGWLAGGFSIVAAKRIGSRWSTVASVAIWASFLELVICCVLFFYLAMASVMPGR</sequence>
<feature type="transmembrane region" description="Helical" evidence="1">
    <location>
        <begin position="82"/>
        <end position="103"/>
    </location>
</feature>
<feature type="transmembrane region" description="Helical" evidence="1">
    <location>
        <begin position="115"/>
        <end position="139"/>
    </location>
</feature>
<keyword evidence="1" id="KW-0472">Membrane</keyword>
<reference evidence="2 3" key="1">
    <citation type="submission" date="2020-05" db="EMBL/GenBank/DDBJ databases">
        <authorList>
            <person name="Whitworth D."/>
        </authorList>
    </citation>
    <scope>NUCLEOTIDE SEQUENCE [LARGE SCALE GENOMIC DNA]</scope>
    <source>
        <strain evidence="2 3">CA046A</strain>
    </source>
</reference>
<evidence type="ECO:0000256" key="1">
    <source>
        <dbReference type="SAM" id="Phobius"/>
    </source>
</evidence>
<proteinExistence type="predicted"/>
<dbReference type="RefSeq" id="WP_171412777.1">
    <property type="nucleotide sequence ID" value="NZ_JABFJW010000027.1"/>
</dbReference>
<evidence type="ECO:0000313" key="3">
    <source>
        <dbReference type="Proteomes" id="UP000528460"/>
    </source>
</evidence>
<comment type="caution">
    <text evidence="2">The sequence shown here is derived from an EMBL/GenBank/DDBJ whole genome shotgun (WGS) entry which is preliminary data.</text>
</comment>
<evidence type="ECO:0000313" key="2">
    <source>
        <dbReference type="EMBL" id="NOK08532.1"/>
    </source>
</evidence>
<gene>
    <name evidence="2" type="ORF">HNS30_05730</name>
</gene>